<keyword evidence="1" id="KW-0175">Coiled coil</keyword>
<feature type="compositionally biased region" description="Low complexity" evidence="2">
    <location>
        <begin position="23"/>
        <end position="44"/>
    </location>
</feature>
<evidence type="ECO:0000256" key="2">
    <source>
        <dbReference type="SAM" id="MobiDB-lite"/>
    </source>
</evidence>
<evidence type="ECO:0008006" key="5">
    <source>
        <dbReference type="Google" id="ProtNLM"/>
    </source>
</evidence>
<dbReference type="GeneID" id="20654167"/>
<feature type="region of interest" description="Disordered" evidence="2">
    <location>
        <begin position="475"/>
        <end position="532"/>
    </location>
</feature>
<dbReference type="SMR" id="G4YQT5"/>
<feature type="region of interest" description="Disordered" evidence="2">
    <location>
        <begin position="1"/>
        <end position="44"/>
    </location>
</feature>
<organism evidence="3 4">
    <name type="scientific">Phytophthora sojae (strain P6497)</name>
    <name type="common">Soybean stem and root rot agent</name>
    <name type="synonym">Phytophthora megasperma f. sp. glycines</name>
    <dbReference type="NCBI Taxonomy" id="1094619"/>
    <lineage>
        <taxon>Eukaryota</taxon>
        <taxon>Sar</taxon>
        <taxon>Stramenopiles</taxon>
        <taxon>Oomycota</taxon>
        <taxon>Peronosporomycetes</taxon>
        <taxon>Peronosporales</taxon>
        <taxon>Peronosporaceae</taxon>
        <taxon>Phytophthora</taxon>
    </lineage>
</organism>
<protein>
    <recommendedName>
        <fullName evidence="5">PH domain-containing protein</fullName>
    </recommendedName>
</protein>
<gene>
    <name evidence="3" type="ORF">PHYSODRAFT_471962</name>
</gene>
<dbReference type="Proteomes" id="UP000002640">
    <property type="component" value="Unassembled WGS sequence"/>
</dbReference>
<dbReference type="AlphaFoldDB" id="G4YQT5"/>
<feature type="region of interest" description="Disordered" evidence="2">
    <location>
        <begin position="345"/>
        <end position="417"/>
    </location>
</feature>
<dbReference type="EMBL" id="JH159151">
    <property type="protein sequence ID" value="EGZ30456.1"/>
    <property type="molecule type" value="Genomic_DNA"/>
</dbReference>
<dbReference type="STRING" id="1094619.G4YQT5"/>
<dbReference type="RefSeq" id="XP_009517731.1">
    <property type="nucleotide sequence ID" value="XM_009519436.1"/>
</dbReference>
<evidence type="ECO:0000313" key="3">
    <source>
        <dbReference type="EMBL" id="EGZ30456.1"/>
    </source>
</evidence>
<keyword evidence="4" id="KW-1185">Reference proteome</keyword>
<feature type="compositionally biased region" description="Pro residues" evidence="2">
    <location>
        <begin position="351"/>
        <end position="360"/>
    </location>
</feature>
<evidence type="ECO:0000313" key="4">
    <source>
        <dbReference type="Proteomes" id="UP000002640"/>
    </source>
</evidence>
<name>G4YQT5_PHYSP</name>
<dbReference type="KEGG" id="psoj:PHYSODRAFT_471962"/>
<evidence type="ECO:0000256" key="1">
    <source>
        <dbReference type="SAM" id="Coils"/>
    </source>
</evidence>
<reference evidence="3 4" key="1">
    <citation type="journal article" date="2006" name="Science">
        <title>Phytophthora genome sequences uncover evolutionary origins and mechanisms of pathogenesis.</title>
        <authorList>
            <person name="Tyler B.M."/>
            <person name="Tripathy S."/>
            <person name="Zhang X."/>
            <person name="Dehal P."/>
            <person name="Jiang R.H."/>
            <person name="Aerts A."/>
            <person name="Arredondo F.D."/>
            <person name="Baxter L."/>
            <person name="Bensasson D."/>
            <person name="Beynon J.L."/>
            <person name="Chapman J."/>
            <person name="Damasceno C.M."/>
            <person name="Dorrance A.E."/>
            <person name="Dou D."/>
            <person name="Dickerman A.W."/>
            <person name="Dubchak I.L."/>
            <person name="Garbelotto M."/>
            <person name="Gijzen M."/>
            <person name="Gordon S.G."/>
            <person name="Govers F."/>
            <person name="Grunwald N.J."/>
            <person name="Huang W."/>
            <person name="Ivors K.L."/>
            <person name="Jones R.W."/>
            <person name="Kamoun S."/>
            <person name="Krampis K."/>
            <person name="Lamour K.H."/>
            <person name="Lee M.K."/>
            <person name="McDonald W.H."/>
            <person name="Medina M."/>
            <person name="Meijer H.J."/>
            <person name="Nordberg E.K."/>
            <person name="Maclean D.J."/>
            <person name="Ospina-Giraldo M.D."/>
            <person name="Morris P.F."/>
            <person name="Phuntumart V."/>
            <person name="Putnam N.H."/>
            <person name="Rash S."/>
            <person name="Rose J.K."/>
            <person name="Sakihama Y."/>
            <person name="Salamov A.A."/>
            <person name="Savidor A."/>
            <person name="Scheuring C.F."/>
            <person name="Smith B.M."/>
            <person name="Sobral B.W."/>
            <person name="Terry A."/>
            <person name="Torto-Alalibo T.A."/>
            <person name="Win J."/>
            <person name="Xu Z."/>
            <person name="Zhang H."/>
            <person name="Grigoriev I.V."/>
            <person name="Rokhsar D.S."/>
            <person name="Boore J.L."/>
        </authorList>
    </citation>
    <scope>NUCLEOTIDE SEQUENCE [LARGE SCALE GENOMIC DNA]</scope>
    <source>
        <strain evidence="3 4">P6497</strain>
    </source>
</reference>
<feature type="compositionally biased region" description="Basic and acidic residues" evidence="2">
    <location>
        <begin position="1"/>
        <end position="10"/>
    </location>
</feature>
<dbReference type="InParanoid" id="G4YQT5"/>
<proteinExistence type="predicted"/>
<feature type="compositionally biased region" description="Polar residues" evidence="2">
    <location>
        <begin position="368"/>
        <end position="387"/>
    </location>
</feature>
<accession>G4YQT5</accession>
<feature type="coiled-coil region" evidence="1">
    <location>
        <begin position="582"/>
        <end position="616"/>
    </location>
</feature>
<dbReference type="Gene3D" id="2.60.40.2700">
    <property type="match status" value="1"/>
</dbReference>
<dbReference type="OMA" id="FCALQRE"/>
<feature type="compositionally biased region" description="Basic and acidic residues" evidence="2">
    <location>
        <begin position="488"/>
        <end position="498"/>
    </location>
</feature>
<sequence>MRSRWVDSLKRGISASPRDERSPQPSGATPTPTPSSTLSSVSAPSLSGAENPAFVHDAERCDCVGACSVARVLENCVLQGGVHHTHMHVLTYLGRPLRSECCCYPVAVQWFRAVGEQDDFQVIPGACDEWYTPTADDIGARILAKVMIEDEDVLKTKMLEYGPIKEDPEVRSKVEMYLERKSVLFMGLRSIAVQDGSEYLHEEELTESWTLLIDDRRVRLTCESSLIPPFESLYTPDIKLEMVRGTPNEFYLHLAQGCYVRLRAESNTVRDIIVLTLRAFCKMAVSDETTHSAVAKGLSPMLTLRKIAQEEDAKKQPPVGASANFGGLLGLSCMLRLYTPSLDFDQQTQEAPPPPPPPAPVYDLPWNRSASNSFSLEPPESTGTSTVLDEVDESLDAGSRRPSLASSLGAGMGGDGWQHSDDLDDSLLMDAEALIGNAQKMGIQYQILPRAPKRISILDIPDLQIIEAMEALSDNGVTGNTTASAQQEEERMRQQQRDQKRRRGSSGSTDDTTPEVHLGQGGNGNNVDGSVGTGMPELLDASCIDKAIEEFMADGSLRKENVDVAALRQRYVAIFCSLQRELHTYKQRVVTLSKQLEEKQELNSSFRKDIESLRSALTSMQLADKVYDLVSTDLQQLVKRAATPAEAAPAVPNVSF</sequence>
<feature type="compositionally biased region" description="Polar residues" evidence="2">
    <location>
        <begin position="475"/>
        <end position="485"/>
    </location>
</feature>